<name>A0AAV7MDB3_PLEWA</name>
<feature type="region of interest" description="Disordered" evidence="1">
    <location>
        <begin position="40"/>
        <end position="75"/>
    </location>
</feature>
<organism evidence="2 3">
    <name type="scientific">Pleurodeles waltl</name>
    <name type="common">Iberian ribbed newt</name>
    <dbReference type="NCBI Taxonomy" id="8319"/>
    <lineage>
        <taxon>Eukaryota</taxon>
        <taxon>Metazoa</taxon>
        <taxon>Chordata</taxon>
        <taxon>Craniata</taxon>
        <taxon>Vertebrata</taxon>
        <taxon>Euteleostomi</taxon>
        <taxon>Amphibia</taxon>
        <taxon>Batrachia</taxon>
        <taxon>Caudata</taxon>
        <taxon>Salamandroidea</taxon>
        <taxon>Salamandridae</taxon>
        <taxon>Pleurodelinae</taxon>
        <taxon>Pleurodeles</taxon>
    </lineage>
</organism>
<dbReference type="Proteomes" id="UP001066276">
    <property type="component" value="Chromosome 10"/>
</dbReference>
<evidence type="ECO:0000256" key="1">
    <source>
        <dbReference type="SAM" id="MobiDB-lite"/>
    </source>
</evidence>
<dbReference type="EMBL" id="JANPWB010000014">
    <property type="protein sequence ID" value="KAJ1101746.1"/>
    <property type="molecule type" value="Genomic_DNA"/>
</dbReference>
<accession>A0AAV7MDB3</accession>
<keyword evidence="3" id="KW-1185">Reference proteome</keyword>
<dbReference type="AlphaFoldDB" id="A0AAV7MDB3"/>
<evidence type="ECO:0000313" key="2">
    <source>
        <dbReference type="EMBL" id="KAJ1101746.1"/>
    </source>
</evidence>
<evidence type="ECO:0000313" key="3">
    <source>
        <dbReference type="Proteomes" id="UP001066276"/>
    </source>
</evidence>
<comment type="caution">
    <text evidence="2">The sequence shown here is derived from an EMBL/GenBank/DDBJ whole genome shotgun (WGS) entry which is preliminary data.</text>
</comment>
<sequence length="99" mass="11126">MARVDTRWRHSLSIKDFTGSGGLGRLVPHRRTSLEREAVRPARAWGEMPGAARGVREQSETPVGTRRQGWTEVGPACQLGERKRWAEIPWERQRGGPGP</sequence>
<reference evidence="2" key="1">
    <citation type="journal article" date="2022" name="bioRxiv">
        <title>Sequencing and chromosome-scale assembly of the giantPleurodeles waltlgenome.</title>
        <authorList>
            <person name="Brown T."/>
            <person name="Elewa A."/>
            <person name="Iarovenko S."/>
            <person name="Subramanian E."/>
            <person name="Araus A.J."/>
            <person name="Petzold A."/>
            <person name="Susuki M."/>
            <person name="Suzuki K.-i.T."/>
            <person name="Hayashi T."/>
            <person name="Toyoda A."/>
            <person name="Oliveira C."/>
            <person name="Osipova E."/>
            <person name="Leigh N.D."/>
            <person name="Simon A."/>
            <person name="Yun M.H."/>
        </authorList>
    </citation>
    <scope>NUCLEOTIDE SEQUENCE</scope>
    <source>
        <strain evidence="2">20211129_DDA</strain>
        <tissue evidence="2">Liver</tissue>
    </source>
</reference>
<protein>
    <submittedName>
        <fullName evidence="2">Uncharacterized protein</fullName>
    </submittedName>
</protein>
<gene>
    <name evidence="2" type="ORF">NDU88_006810</name>
</gene>
<proteinExistence type="predicted"/>